<dbReference type="PANTHER" id="PTHR14949">
    <property type="entry name" value="EGF-LIKE-DOMAIN, MULTIPLE 7, 8"/>
    <property type="match status" value="1"/>
</dbReference>
<feature type="domain" description="EGF-like" evidence="6">
    <location>
        <begin position="26"/>
        <end position="56"/>
    </location>
</feature>
<dbReference type="PROSITE" id="PS01186">
    <property type="entry name" value="EGF_2"/>
    <property type="match status" value="1"/>
</dbReference>
<dbReference type="GO" id="GO:0009986">
    <property type="term" value="C:cell surface"/>
    <property type="evidence" value="ECO:0007669"/>
    <property type="project" value="TreeGrafter"/>
</dbReference>
<comment type="caution">
    <text evidence="7">The sequence shown here is derived from an EMBL/GenBank/DDBJ whole genome shotgun (WGS) entry which is preliminary data.</text>
</comment>
<gene>
    <name evidence="7" type="ORF">BpHYR1_026110</name>
</gene>
<dbReference type="InterPro" id="IPR050969">
    <property type="entry name" value="Dev_Signal_Modulators"/>
</dbReference>
<proteinExistence type="predicted"/>
<dbReference type="PANTHER" id="PTHR14949:SF56">
    <property type="entry name" value="EGF-LIKE-DOMAIN, MULTIPLE 7"/>
    <property type="match status" value="1"/>
</dbReference>
<dbReference type="InterPro" id="IPR000742">
    <property type="entry name" value="EGF"/>
</dbReference>
<dbReference type="PROSITE" id="PS00022">
    <property type="entry name" value="EGF_1"/>
    <property type="match status" value="2"/>
</dbReference>
<keyword evidence="4" id="KW-0472">Membrane</keyword>
<evidence type="ECO:0000256" key="1">
    <source>
        <dbReference type="ARBA" id="ARBA00022729"/>
    </source>
</evidence>
<feature type="chain" id="PRO_5018111787" evidence="5">
    <location>
        <begin position="21"/>
        <end position="317"/>
    </location>
</feature>
<evidence type="ECO:0000313" key="7">
    <source>
        <dbReference type="EMBL" id="RNA43854.1"/>
    </source>
</evidence>
<feature type="disulfide bond" evidence="3">
    <location>
        <begin position="194"/>
        <end position="203"/>
    </location>
</feature>
<keyword evidence="4" id="KW-1133">Transmembrane helix</keyword>
<evidence type="ECO:0000256" key="3">
    <source>
        <dbReference type="PROSITE-ProRule" id="PRU00076"/>
    </source>
</evidence>
<organism evidence="7 8">
    <name type="scientific">Brachionus plicatilis</name>
    <name type="common">Marine rotifer</name>
    <name type="synonym">Brachionus muelleri</name>
    <dbReference type="NCBI Taxonomy" id="10195"/>
    <lineage>
        <taxon>Eukaryota</taxon>
        <taxon>Metazoa</taxon>
        <taxon>Spiralia</taxon>
        <taxon>Gnathifera</taxon>
        <taxon>Rotifera</taxon>
        <taxon>Eurotatoria</taxon>
        <taxon>Monogononta</taxon>
        <taxon>Pseudotrocha</taxon>
        <taxon>Ploima</taxon>
        <taxon>Brachionidae</taxon>
        <taxon>Brachionus</taxon>
    </lineage>
</organism>
<sequence length="317" mass="36326">MIVLKQLIFIFFITSQAANALSDQTTQEACRCLNNGSCITEAGCSCPNGFYGELCENILCSDQDGKCKNGTCLMDTRTELKFCKCKPSHKGALCEESICANYCYNDGICSYNQYDFYDFLNSTYSIDLNCKCESERFYGNRCQFDKCSDIGKNCPEHSFFGPDCQCLTNDDCDEKFCNNNGECVHQNDNLICRCKKLYSGERCDNNRSLVSLTMRLIDLFASYNGTKCEQKVDFRLLNRHKSSLKFIIYALAIIFLVCLILVGCYYSMHKANLKNLPHLDRIRRTTFSPRNRFQKDFGFSKLEDEQIIIQNDLFIDA</sequence>
<protein>
    <submittedName>
        <fullName evidence="7">von Willebrand factor D and EGF domain-containing-like isoform X2</fullName>
    </submittedName>
</protein>
<evidence type="ECO:0000256" key="2">
    <source>
        <dbReference type="ARBA" id="ARBA00023157"/>
    </source>
</evidence>
<name>A0A3M7T720_BRAPC</name>
<feature type="signal peptide" evidence="5">
    <location>
        <begin position="1"/>
        <end position="20"/>
    </location>
</feature>
<dbReference type="PROSITE" id="PS50026">
    <property type="entry name" value="EGF_3"/>
    <property type="match status" value="2"/>
</dbReference>
<keyword evidence="4" id="KW-0812">Transmembrane</keyword>
<dbReference type="SMART" id="SM00181">
    <property type="entry name" value="EGF"/>
    <property type="match status" value="4"/>
</dbReference>
<feature type="transmembrane region" description="Helical" evidence="4">
    <location>
        <begin position="246"/>
        <end position="266"/>
    </location>
</feature>
<keyword evidence="2 3" id="KW-1015">Disulfide bond</keyword>
<keyword evidence="8" id="KW-1185">Reference proteome</keyword>
<evidence type="ECO:0000256" key="4">
    <source>
        <dbReference type="SAM" id="Phobius"/>
    </source>
</evidence>
<evidence type="ECO:0000256" key="5">
    <source>
        <dbReference type="SAM" id="SignalP"/>
    </source>
</evidence>
<dbReference type="Gene3D" id="2.10.25.10">
    <property type="entry name" value="Laminin"/>
    <property type="match status" value="2"/>
</dbReference>
<dbReference type="AlphaFoldDB" id="A0A3M7T720"/>
<dbReference type="EMBL" id="REGN01000173">
    <property type="protein sequence ID" value="RNA43854.1"/>
    <property type="molecule type" value="Genomic_DNA"/>
</dbReference>
<dbReference type="SUPFAM" id="SSF57196">
    <property type="entry name" value="EGF/Laminin"/>
    <property type="match status" value="2"/>
</dbReference>
<keyword evidence="1 5" id="KW-0732">Signal</keyword>
<dbReference type="Proteomes" id="UP000276133">
    <property type="component" value="Unassembled WGS sequence"/>
</dbReference>
<comment type="caution">
    <text evidence="3">Lacks conserved residue(s) required for the propagation of feature annotation.</text>
</comment>
<dbReference type="STRING" id="10195.A0A3M7T720"/>
<evidence type="ECO:0000259" key="6">
    <source>
        <dbReference type="PROSITE" id="PS50026"/>
    </source>
</evidence>
<dbReference type="GO" id="GO:0005576">
    <property type="term" value="C:extracellular region"/>
    <property type="evidence" value="ECO:0007669"/>
    <property type="project" value="TreeGrafter"/>
</dbReference>
<dbReference type="GO" id="GO:0005102">
    <property type="term" value="F:signaling receptor binding"/>
    <property type="evidence" value="ECO:0007669"/>
    <property type="project" value="TreeGrafter"/>
</dbReference>
<feature type="domain" description="EGF-like" evidence="6">
    <location>
        <begin position="168"/>
        <end position="204"/>
    </location>
</feature>
<keyword evidence="3" id="KW-0245">EGF-like domain</keyword>
<reference evidence="7 8" key="1">
    <citation type="journal article" date="2018" name="Sci. Rep.">
        <title>Genomic signatures of local adaptation to the degree of environmental predictability in rotifers.</title>
        <authorList>
            <person name="Franch-Gras L."/>
            <person name="Hahn C."/>
            <person name="Garcia-Roger E.M."/>
            <person name="Carmona M.J."/>
            <person name="Serra M."/>
            <person name="Gomez A."/>
        </authorList>
    </citation>
    <scope>NUCLEOTIDE SEQUENCE [LARGE SCALE GENOMIC DNA]</scope>
    <source>
        <strain evidence="7">HYR1</strain>
    </source>
</reference>
<feature type="disulfide bond" evidence="3">
    <location>
        <begin position="46"/>
        <end position="55"/>
    </location>
</feature>
<accession>A0A3M7T720</accession>
<dbReference type="OrthoDB" id="10266706at2759"/>
<evidence type="ECO:0000313" key="8">
    <source>
        <dbReference type="Proteomes" id="UP000276133"/>
    </source>
</evidence>